<gene>
    <name evidence="1" type="ORF">TE42_01740</name>
</gene>
<evidence type="ECO:0000313" key="2">
    <source>
        <dbReference type="Proteomes" id="UP000035067"/>
    </source>
</evidence>
<dbReference type="AlphaFoldDB" id="A0A0G2HMF4"/>
<name>A0A0G2HMF4_9SYNE</name>
<proteinExistence type="predicted"/>
<comment type="caution">
    <text evidence="1">The sequence shown here is derived from an EMBL/GenBank/DDBJ whole genome shotgun (WGS) entry which is preliminary data.</text>
</comment>
<protein>
    <recommendedName>
        <fullName evidence="3">Ankyrin</fullName>
    </recommendedName>
</protein>
<sequence length="156" mass="16902">MGQRLVVGQRSYGLLGLSGVDRGQASSHQHSQRPQRLRADGRVLAREWVGHGSAGNEREGQALLHWFTRRVDFREPGKMPARGIKTCCHTRRGAKALFPGVADRIEEVLKLAEFLLQAGSKMTALTNADQEGDAVVIRAFIAAGANVNFTEGGATP</sequence>
<dbReference type="EMBL" id="JXQG01000005">
    <property type="protein sequence ID" value="KKZ13116.1"/>
    <property type="molecule type" value="Genomic_DNA"/>
</dbReference>
<dbReference type="Proteomes" id="UP000035067">
    <property type="component" value="Unassembled WGS sequence"/>
</dbReference>
<dbReference type="PATRIC" id="fig|1604020.3.peg.1449"/>
<evidence type="ECO:0000313" key="1">
    <source>
        <dbReference type="EMBL" id="KKZ13116.1"/>
    </source>
</evidence>
<evidence type="ECO:0008006" key="3">
    <source>
        <dbReference type="Google" id="ProtNLM"/>
    </source>
</evidence>
<organism evidence="1 2">
    <name type="scientific">Candidatus Synechococcus spongiarum SP3</name>
    <dbReference type="NCBI Taxonomy" id="1604020"/>
    <lineage>
        <taxon>Bacteria</taxon>
        <taxon>Bacillati</taxon>
        <taxon>Cyanobacteriota</taxon>
        <taxon>Cyanophyceae</taxon>
        <taxon>Synechococcales</taxon>
        <taxon>Synechococcaceae</taxon>
        <taxon>Synechococcus</taxon>
    </lineage>
</organism>
<reference evidence="1 2" key="1">
    <citation type="submission" date="2015-01" db="EMBL/GenBank/DDBJ databases">
        <title>Lifestyle Evolution in Cyanobacterial Symbionts of Sponges.</title>
        <authorList>
            <person name="Burgsdorf I."/>
            <person name="Slaby B.M."/>
            <person name="Handley K.M."/>
            <person name="Haber M."/>
            <person name="Blom J."/>
            <person name="Marshall C.W."/>
            <person name="Gilbert J.A."/>
            <person name="Hentschel U."/>
            <person name="Steindler L."/>
        </authorList>
    </citation>
    <scope>NUCLEOTIDE SEQUENCE [LARGE SCALE GENOMIC DNA]</scope>
    <source>
        <strain evidence="1">SP3</strain>
    </source>
</reference>
<accession>A0A0G2HMF4</accession>